<evidence type="ECO:0000256" key="1">
    <source>
        <dbReference type="ARBA" id="ARBA00001966"/>
    </source>
</evidence>
<accession>A0ABD6F2P5</accession>
<dbReference type="InterPro" id="IPR006656">
    <property type="entry name" value="Mopterin_OxRdtase"/>
</dbReference>
<proteinExistence type="predicted"/>
<dbReference type="Proteomes" id="UP001608902">
    <property type="component" value="Unassembled WGS sequence"/>
</dbReference>
<protein>
    <submittedName>
        <fullName evidence="5">Uncharacterized protein</fullName>
    </submittedName>
</protein>
<dbReference type="Pfam" id="PF09326">
    <property type="entry name" value="NADH_dhqG_C"/>
    <property type="match status" value="1"/>
</dbReference>
<organism evidence="5 6">
    <name type="scientific">Gnathostoma spinigerum</name>
    <dbReference type="NCBI Taxonomy" id="75299"/>
    <lineage>
        <taxon>Eukaryota</taxon>
        <taxon>Metazoa</taxon>
        <taxon>Ecdysozoa</taxon>
        <taxon>Nematoda</taxon>
        <taxon>Chromadorea</taxon>
        <taxon>Rhabditida</taxon>
        <taxon>Spirurina</taxon>
        <taxon>Gnathostomatomorpha</taxon>
        <taxon>Gnathostomatoidea</taxon>
        <taxon>Gnathostomatidae</taxon>
        <taxon>Gnathostoma</taxon>
    </lineage>
</organism>
<sequence>MMNDRMVGVEDADVLLLVGTNPRYEAPVLNARIRKTFLHSDIEIGVIGPNVDLTYDFTHIGSNAKALDELLAGKHEFSKVMAGAKKPMIILGSHALKGKSGPRIFSKILQMAERLHLHSAEKERKIVNILHHSASEVGALDLGYKAGVSAIVDAPQKMKLLYMLGADENAITRDKLDPHAFIIYQGHNGDAGAEMADIVIPGAAYTEKDGTYVNTEGRSQKGYPAVAPPGDARHDWKIIRAISEVAGKKLPYDTLPEIRVRLSEIAPHLTRYGDVEESLFLEQVSQLVEKGMVDEDIIPPQLELEHFWMTNSVTRASPTMAECVKAARNYKENPYLDVPKQHSALV</sequence>
<reference evidence="5 6" key="1">
    <citation type="submission" date="2024-08" db="EMBL/GenBank/DDBJ databases">
        <title>Gnathostoma spinigerum genome.</title>
        <authorList>
            <person name="Gonzalez-Bertolin B."/>
            <person name="Monzon S."/>
            <person name="Zaballos A."/>
            <person name="Jimenez P."/>
            <person name="Dekumyoy P."/>
            <person name="Varona S."/>
            <person name="Cuesta I."/>
            <person name="Sumanam S."/>
            <person name="Adisakwattana P."/>
            <person name="Gasser R.B."/>
            <person name="Hernandez-Gonzalez A."/>
            <person name="Young N.D."/>
            <person name="Perteguer M.J."/>
        </authorList>
    </citation>
    <scope>NUCLEOTIDE SEQUENCE [LARGE SCALE GENOMIC DNA]</scope>
    <source>
        <strain evidence="5">AL3</strain>
        <tissue evidence="5">Liver</tissue>
    </source>
</reference>
<dbReference type="AlphaFoldDB" id="A0ABD6F2P5"/>
<dbReference type="InterPro" id="IPR015405">
    <property type="entry name" value="NDUFS1-like_C"/>
</dbReference>
<gene>
    <name evidence="5" type="ORF">AB6A40_010416</name>
</gene>
<comment type="cofactor">
    <cofactor evidence="1">
        <name>[4Fe-4S] cluster</name>
        <dbReference type="ChEBI" id="CHEBI:49883"/>
    </cofactor>
</comment>
<evidence type="ECO:0000313" key="6">
    <source>
        <dbReference type="Proteomes" id="UP001608902"/>
    </source>
</evidence>
<name>A0ABD6F2P5_9BILA</name>
<dbReference type="SUPFAM" id="SSF53706">
    <property type="entry name" value="Formate dehydrogenase/DMSO reductase, domains 1-3"/>
    <property type="match status" value="1"/>
</dbReference>
<evidence type="ECO:0000259" key="3">
    <source>
        <dbReference type="Pfam" id="PF00384"/>
    </source>
</evidence>
<evidence type="ECO:0000313" key="5">
    <source>
        <dbReference type="EMBL" id="MFH4983707.1"/>
    </source>
</evidence>
<dbReference type="Gene3D" id="3.40.50.740">
    <property type="match status" value="1"/>
</dbReference>
<dbReference type="EMBL" id="JBGFUD010013410">
    <property type="protein sequence ID" value="MFH4983707.1"/>
    <property type="molecule type" value="Genomic_DNA"/>
</dbReference>
<feature type="domain" description="NADH-ubiquinone oxidoreductase 75 kDa subunit mitochondrial-like" evidence="4">
    <location>
        <begin position="290"/>
        <end position="323"/>
    </location>
</feature>
<evidence type="ECO:0000259" key="4">
    <source>
        <dbReference type="Pfam" id="PF09326"/>
    </source>
</evidence>
<dbReference type="PANTHER" id="PTHR43105:SF13">
    <property type="entry name" value="NADH-UBIQUINONE OXIDOREDUCTASE 75 KDA SUBUNIT, MITOCHONDRIAL"/>
    <property type="match status" value="1"/>
</dbReference>
<dbReference type="PANTHER" id="PTHR43105">
    <property type="entry name" value="RESPIRATORY NITRATE REDUCTASE"/>
    <property type="match status" value="1"/>
</dbReference>
<comment type="caution">
    <text evidence="5">The sequence shown here is derived from an EMBL/GenBank/DDBJ whole genome shotgun (WGS) entry which is preliminary data.</text>
</comment>
<evidence type="ECO:0000256" key="2">
    <source>
        <dbReference type="ARBA" id="ARBA00034078"/>
    </source>
</evidence>
<keyword evidence="6" id="KW-1185">Reference proteome</keyword>
<comment type="cofactor">
    <cofactor evidence="2">
        <name>[2Fe-2S] cluster</name>
        <dbReference type="ChEBI" id="CHEBI:190135"/>
    </cofactor>
</comment>
<dbReference type="Pfam" id="PF00384">
    <property type="entry name" value="Molybdopterin"/>
    <property type="match status" value="1"/>
</dbReference>
<feature type="domain" description="Molybdopterin oxidoreductase" evidence="3">
    <location>
        <begin position="2"/>
        <end position="245"/>
    </location>
</feature>
<dbReference type="InterPro" id="IPR050123">
    <property type="entry name" value="Prok_molybdopt-oxidoreductase"/>
</dbReference>